<dbReference type="PANTHER" id="PTHR37543">
    <property type="entry name" value="CCCH ZINC FINGER DNA BINDING PROTEIN (AFU_ORTHOLOGUE AFUA_5G12760)"/>
    <property type="match status" value="1"/>
</dbReference>
<dbReference type="OrthoDB" id="3512845at2759"/>
<feature type="coiled-coil region" evidence="4">
    <location>
        <begin position="50"/>
        <end position="84"/>
    </location>
</feature>
<dbReference type="PROSITE" id="PS50103">
    <property type="entry name" value="ZF_C3H1"/>
    <property type="match status" value="1"/>
</dbReference>
<dbReference type="AlphaFoldDB" id="A0A553HRA4"/>
<feature type="zinc finger region" description="C3H1-type" evidence="3">
    <location>
        <begin position="376"/>
        <end position="404"/>
    </location>
</feature>
<dbReference type="InterPro" id="IPR010126">
    <property type="entry name" value="Esterase_phb"/>
</dbReference>
<evidence type="ECO:0000259" key="5">
    <source>
        <dbReference type="PROSITE" id="PS50103"/>
    </source>
</evidence>
<dbReference type="Gene3D" id="4.10.1000.10">
    <property type="entry name" value="Zinc finger, CCCH-type"/>
    <property type="match status" value="1"/>
</dbReference>
<dbReference type="GO" id="GO:0008270">
    <property type="term" value="F:zinc ion binding"/>
    <property type="evidence" value="ECO:0007669"/>
    <property type="project" value="UniProtKB-KW"/>
</dbReference>
<dbReference type="InterPro" id="IPR057654">
    <property type="entry name" value="Znf-CCCH_tandem"/>
</dbReference>
<dbReference type="InterPro" id="IPR029058">
    <property type="entry name" value="AB_hydrolase_fold"/>
</dbReference>
<dbReference type="STRING" id="2512241.A0A553HRA4"/>
<dbReference type="PANTHER" id="PTHR37543:SF1">
    <property type="entry name" value="CCCH ZINC FINGER DNA BINDING PROTEIN (AFU_ORTHOLOGUE AFUA_5G12760)"/>
    <property type="match status" value="1"/>
</dbReference>
<dbReference type="Pfam" id="PF25540">
    <property type="entry name" value="DUF7923"/>
    <property type="match status" value="1"/>
</dbReference>
<evidence type="ECO:0000256" key="1">
    <source>
        <dbReference type="ARBA" id="ARBA00022729"/>
    </source>
</evidence>
<evidence type="ECO:0000256" key="4">
    <source>
        <dbReference type="SAM" id="Coils"/>
    </source>
</evidence>
<evidence type="ECO:0000313" key="6">
    <source>
        <dbReference type="EMBL" id="TRX90471.1"/>
    </source>
</evidence>
<feature type="domain" description="C3H1-type" evidence="5">
    <location>
        <begin position="376"/>
        <end position="404"/>
    </location>
</feature>
<keyword evidence="3" id="KW-0479">Metal-binding</keyword>
<dbReference type="Gene3D" id="3.40.50.1820">
    <property type="entry name" value="alpha/beta hydrolase"/>
    <property type="match status" value="1"/>
</dbReference>
<keyword evidence="3" id="KW-0863">Zinc-finger</keyword>
<keyword evidence="3" id="KW-0862">Zinc</keyword>
<accession>A0A553HRA4</accession>
<dbReference type="Pfam" id="PF25542">
    <property type="entry name" value="zf-CCCH_12"/>
    <property type="match status" value="1"/>
</dbReference>
<evidence type="ECO:0000256" key="3">
    <source>
        <dbReference type="PROSITE-ProRule" id="PRU00723"/>
    </source>
</evidence>
<gene>
    <name evidence="6" type="ORF">FHL15_008640</name>
</gene>
<dbReference type="Pfam" id="PF10503">
    <property type="entry name" value="Esterase_PHB"/>
    <property type="match status" value="1"/>
</dbReference>
<protein>
    <recommendedName>
        <fullName evidence="5">C3H1-type domain-containing protein</fullName>
    </recommendedName>
</protein>
<comment type="caution">
    <text evidence="6">The sequence shown here is derived from an EMBL/GenBank/DDBJ whole genome shotgun (WGS) entry which is preliminary data.</text>
</comment>
<dbReference type="EMBL" id="VFLP01000055">
    <property type="protein sequence ID" value="TRX90471.1"/>
    <property type="molecule type" value="Genomic_DNA"/>
</dbReference>
<dbReference type="NCBIfam" id="TIGR01840">
    <property type="entry name" value="esterase_phb"/>
    <property type="match status" value="1"/>
</dbReference>
<organism evidence="6 7">
    <name type="scientific">Xylaria flabelliformis</name>
    <dbReference type="NCBI Taxonomy" id="2512241"/>
    <lineage>
        <taxon>Eukaryota</taxon>
        <taxon>Fungi</taxon>
        <taxon>Dikarya</taxon>
        <taxon>Ascomycota</taxon>
        <taxon>Pezizomycotina</taxon>
        <taxon>Sordariomycetes</taxon>
        <taxon>Xylariomycetidae</taxon>
        <taxon>Xylariales</taxon>
        <taxon>Xylariaceae</taxon>
        <taxon>Xylaria</taxon>
    </lineage>
</organism>
<keyword evidence="7" id="KW-1185">Reference proteome</keyword>
<evidence type="ECO:0000256" key="2">
    <source>
        <dbReference type="ARBA" id="ARBA00022801"/>
    </source>
</evidence>
<dbReference type="Pfam" id="PF25543">
    <property type="entry name" value="zf-CCCH_tandem"/>
    <property type="match status" value="1"/>
</dbReference>
<sequence>MVMGESMATSIMDFVQRYRDYEGRRDATHELIKDLMIYAEHVESSMRAENSRLVQQLRELSMDLEDATKSRRQLQHRLQDAEVRMGSISLDNDLLKKQQTPYVLVLIDGDGLIFRQHFIKQGAEGGRRAAFELHKGIAAEPFAQPGGMKIFVKIVANMEELERALKRDGSVSTENEFQDFVRGFNQAIFFDFVDVGADKESAISKLRETALFHINNPSCKQIVMGISHDPAYGPILDEIIRGDANKQEHIKVLEGYPAVRAITAIGTDIIRFQEIFRSDKLADRRTVSSHSVHSVQSGSSISTSNSGLPNISYATVTQKASPPPQVTLPIPLAPKNANASLRVVKQLPKPWNPGMRGLDSPIPLNPIALEAIKKRKDNNKLCNNHFLRGPCAKGDDCCFVHDYNPNKDEKNAIAFLARLNPCTNGQECDVDNCIYGHHCPSVVNGICTHPFCKFRPEEHPPGTKLRSAKTIIHTCFGVYRRTRAYVMSSGCEALGGFLATMASAASLTQVSNYENNATSKAQMWVYKPDNVVAKSPLVVVIHSCQSTAQSYFQNSLIPWKQGSDKKGYITVWPSSPNSGTCWDVSSKRSLSHLGGGDSQAIANMILYAIKTYDVDPARVYVTGGSSGAMMSNVLAATYPELISAVSLYSGVAAGCFVSASGGVDQWNNSCSGGQSRASAEQWKQVVLDMYPGYNGPRPKMQIWHGSADATLAPQNYQEEIKQWTAVFNVSQTPTSTVQNFPKQGYTTSNYGDSVQGIYGQGVGHSVPANLTASEIWFGL</sequence>
<dbReference type="GO" id="GO:0016787">
    <property type="term" value="F:hydrolase activity"/>
    <property type="evidence" value="ECO:0007669"/>
    <property type="project" value="UniProtKB-KW"/>
</dbReference>
<dbReference type="SUPFAM" id="SSF53474">
    <property type="entry name" value="alpha/beta-Hydrolases"/>
    <property type="match status" value="2"/>
</dbReference>
<reference evidence="7" key="1">
    <citation type="submission" date="2019-06" db="EMBL/GenBank/DDBJ databases">
        <title>Draft genome sequence of the griseofulvin-producing fungus Xylaria cubensis strain G536.</title>
        <authorList>
            <person name="Mead M.E."/>
            <person name="Raja H.A."/>
            <person name="Steenwyk J.L."/>
            <person name="Knowles S.L."/>
            <person name="Oberlies N.H."/>
            <person name="Rokas A."/>
        </authorList>
    </citation>
    <scope>NUCLEOTIDE SEQUENCE [LARGE SCALE GENOMIC DNA]</scope>
    <source>
        <strain evidence="7">G536</strain>
    </source>
</reference>
<dbReference type="Proteomes" id="UP000319160">
    <property type="component" value="Unassembled WGS sequence"/>
</dbReference>
<keyword evidence="2" id="KW-0378">Hydrolase</keyword>
<name>A0A553HRA4_9PEZI</name>
<keyword evidence="4" id="KW-0175">Coiled coil</keyword>
<dbReference type="GO" id="GO:0005576">
    <property type="term" value="C:extracellular region"/>
    <property type="evidence" value="ECO:0007669"/>
    <property type="project" value="InterPro"/>
</dbReference>
<evidence type="ECO:0000313" key="7">
    <source>
        <dbReference type="Proteomes" id="UP000319160"/>
    </source>
</evidence>
<dbReference type="InterPro" id="IPR057683">
    <property type="entry name" value="DUF7923"/>
</dbReference>
<keyword evidence="1" id="KW-0732">Signal</keyword>
<proteinExistence type="predicted"/>
<dbReference type="InterPro" id="IPR000571">
    <property type="entry name" value="Znf_CCCH"/>
</dbReference>